<dbReference type="Proteomes" id="UP000582659">
    <property type="component" value="Unassembled WGS sequence"/>
</dbReference>
<dbReference type="PANTHER" id="PTHR12925:SF0">
    <property type="entry name" value="PROTEIN HIKESHI"/>
    <property type="match status" value="1"/>
</dbReference>
<dbReference type="EMBL" id="CAJFDI010000005">
    <property type="protein sequence ID" value="CAD5231258.1"/>
    <property type="molecule type" value="Genomic_DNA"/>
</dbReference>
<organism evidence="6 8">
    <name type="scientific">Bursaphelenchus xylophilus</name>
    <name type="common">Pinewood nematode worm</name>
    <name type="synonym">Aphelenchoides xylophilus</name>
    <dbReference type="NCBI Taxonomy" id="6326"/>
    <lineage>
        <taxon>Eukaryota</taxon>
        <taxon>Metazoa</taxon>
        <taxon>Ecdysozoa</taxon>
        <taxon>Nematoda</taxon>
        <taxon>Chromadorea</taxon>
        <taxon>Rhabditida</taxon>
        <taxon>Tylenchina</taxon>
        <taxon>Tylenchomorpha</taxon>
        <taxon>Aphelenchoidea</taxon>
        <taxon>Aphelenchoididae</taxon>
        <taxon>Bursaphelenchus</taxon>
    </lineage>
</organism>
<dbReference type="GO" id="GO:0030544">
    <property type="term" value="F:Hsp70 protein binding"/>
    <property type="evidence" value="ECO:0007669"/>
    <property type="project" value="TreeGrafter"/>
</dbReference>
<evidence type="ECO:0000259" key="2">
    <source>
        <dbReference type="Pfam" id="PF05603"/>
    </source>
</evidence>
<dbReference type="Proteomes" id="UP000659654">
    <property type="component" value="Unassembled WGS sequence"/>
</dbReference>
<dbReference type="eggNOG" id="KOG4067">
    <property type="taxonomic scope" value="Eukaryota"/>
</dbReference>
<evidence type="ECO:0000313" key="6">
    <source>
        <dbReference type="Proteomes" id="UP000095284"/>
    </source>
</evidence>
<dbReference type="WBParaSite" id="BXY_0404100.1">
    <property type="protein sequence ID" value="BXY_0404100.1"/>
    <property type="gene ID" value="BXY_0404100"/>
</dbReference>
<dbReference type="AlphaFoldDB" id="A0A1I7RTI6"/>
<dbReference type="PANTHER" id="PTHR12925">
    <property type="entry name" value="HIKESHI FAMILY MEMBER"/>
    <property type="match status" value="1"/>
</dbReference>
<accession>A0A1I7RTI6</accession>
<reference evidence="5" key="2">
    <citation type="submission" date="2020-08" db="EMBL/GenBank/DDBJ databases">
        <authorList>
            <person name="Kikuchi T."/>
        </authorList>
    </citation>
    <scope>NUCLEOTIDE SEQUENCE</scope>
    <source>
        <strain evidence="4">Ka4C1</strain>
    </source>
</reference>
<dbReference type="InterPro" id="IPR031318">
    <property type="entry name" value="OPI10"/>
</dbReference>
<protein>
    <submittedName>
        <fullName evidence="4">(pine wood nematode) hypothetical protein</fullName>
    </submittedName>
    <submittedName>
        <fullName evidence="8">DUF775 domain-containing protein</fullName>
    </submittedName>
</protein>
<dbReference type="InterPro" id="IPR048364">
    <property type="entry name" value="Hikeshi-like_C"/>
</dbReference>
<evidence type="ECO:0000313" key="8">
    <source>
        <dbReference type="WBParaSite" id="BXY_0404100.1"/>
    </source>
</evidence>
<evidence type="ECO:0000256" key="1">
    <source>
        <dbReference type="ARBA" id="ARBA00006623"/>
    </source>
</evidence>
<dbReference type="GO" id="GO:0061608">
    <property type="term" value="F:nuclear import signal receptor activity"/>
    <property type="evidence" value="ECO:0007669"/>
    <property type="project" value="TreeGrafter"/>
</dbReference>
<dbReference type="GO" id="GO:0005829">
    <property type="term" value="C:cytosol"/>
    <property type="evidence" value="ECO:0007669"/>
    <property type="project" value="TreeGrafter"/>
</dbReference>
<evidence type="ECO:0000313" key="4">
    <source>
        <dbReference type="EMBL" id="CAD5231258.1"/>
    </source>
</evidence>
<dbReference type="EMBL" id="CAJFCV020000005">
    <property type="protein sequence ID" value="CAG9122413.1"/>
    <property type="molecule type" value="Genomic_DNA"/>
</dbReference>
<keyword evidence="7" id="KW-1185">Reference proteome</keyword>
<evidence type="ECO:0000313" key="5">
    <source>
        <dbReference type="EMBL" id="CAG9122413.1"/>
    </source>
</evidence>
<dbReference type="Pfam" id="PF05603">
    <property type="entry name" value="Hikeshi-like_N"/>
    <property type="match status" value="1"/>
</dbReference>
<comment type="similarity">
    <text evidence="1">Belongs to the OPI10 family.</text>
</comment>
<feature type="domain" description="Hikeshi-like N-terminal" evidence="2">
    <location>
        <begin position="10"/>
        <end position="136"/>
    </location>
</feature>
<reference evidence="8" key="1">
    <citation type="submission" date="2016-11" db="UniProtKB">
        <authorList>
            <consortium name="WormBaseParasite"/>
        </authorList>
    </citation>
    <scope>IDENTIFICATION</scope>
</reference>
<evidence type="ECO:0000313" key="7">
    <source>
        <dbReference type="Proteomes" id="UP000659654"/>
    </source>
</evidence>
<evidence type="ECO:0000259" key="3">
    <source>
        <dbReference type="Pfam" id="PF21057"/>
    </source>
</evidence>
<dbReference type="Pfam" id="PF21057">
    <property type="entry name" value="Hikeshi-like_C"/>
    <property type="match status" value="1"/>
</dbReference>
<dbReference type="InterPro" id="IPR008493">
    <property type="entry name" value="Hikeshi-like_N"/>
</dbReference>
<name>A0A1I7RTI6_BURXY</name>
<dbReference type="GO" id="GO:0005634">
    <property type="term" value="C:nucleus"/>
    <property type="evidence" value="ECO:0007669"/>
    <property type="project" value="TreeGrafter"/>
</dbReference>
<dbReference type="GO" id="GO:0006606">
    <property type="term" value="P:protein import into nucleus"/>
    <property type="evidence" value="ECO:0007669"/>
    <property type="project" value="TreeGrafter"/>
</dbReference>
<gene>
    <name evidence="4" type="ORF">BXYJ_LOCUS11391</name>
</gene>
<dbReference type="OrthoDB" id="10248398at2759"/>
<feature type="domain" description="Hikeshi-like C-terminal" evidence="3">
    <location>
        <begin position="144"/>
        <end position="205"/>
    </location>
</feature>
<dbReference type="Proteomes" id="UP000095284">
    <property type="component" value="Unplaced"/>
</dbReference>
<dbReference type="SMR" id="A0A1I7RTI6"/>
<sequence length="206" mass="23197">MSANQIFGVIVAGRLIQTDFVQAGDTEFLCEIQNAESINHLVVFLTGLQPFPEGMGGSVFIRWPQASGEVHWHYLGFIANDKPSAIFKVAQLHKATSDHSTDLFSNHSNEHVVGNALLGIMVEPLRQIQEKVAAEGTSITQQSTLVEFTEKMLTNFVNHMGSYVVQLPDPMNPSQIVEYIPIKAVNDWFTNFKRRLQFNPHFWKNL</sequence>
<proteinExistence type="inferred from homology"/>